<dbReference type="InterPro" id="IPR000594">
    <property type="entry name" value="ThiF_NAD_FAD-bd"/>
</dbReference>
<sequence>MSLKEQIAALRERIPPVDAECAADLAREGALLVDIRETDEIAQGTPVGAKPLGRGFLEMRLEQEVRDPEQTILLLCASGSRSLLAADQLSRLGYTDVRSVEGGFDAWKGAGLAFETPAMLDNADRARYARQLTLPEVGEAGQTKLRDARVLVIGAGGLGSPAAFYMAAAGVGHIGIVDHDVVDRSNLHRQILHRDASVGQPKVRSAMATLTALNPTIDIQPVEARVSGENAADLVAGYDLVVDGSDNFNARYAVNDACVAANIPLVYGAVERFAGQVGVFPAGGAPCYRCLFASAPPAGAAPTCAEAGVLGVVPGLVGTLQALEAIKLIIGMPETLVARVLTLDAKTQRWRSLQIPADPACAVCGSGKH</sequence>
<gene>
    <name evidence="2" type="ORF">SADO_04230</name>
</gene>
<dbReference type="Gene3D" id="3.40.250.10">
    <property type="entry name" value="Rhodanese-like domain"/>
    <property type="match status" value="1"/>
</dbReference>
<evidence type="ECO:0000313" key="3">
    <source>
        <dbReference type="Proteomes" id="UP001460888"/>
    </source>
</evidence>
<dbReference type="InterPro" id="IPR001763">
    <property type="entry name" value="Rhodanese-like_dom"/>
</dbReference>
<dbReference type="EMBL" id="APND01000001">
    <property type="protein sequence ID" value="MES1928435.1"/>
    <property type="molecule type" value="Genomic_DNA"/>
</dbReference>
<proteinExistence type="predicted"/>
<dbReference type="Proteomes" id="UP001460888">
    <property type="component" value="Unassembled WGS sequence"/>
</dbReference>
<dbReference type="CDD" id="cd00757">
    <property type="entry name" value="ThiF_MoeB_HesA_family"/>
    <property type="match status" value="1"/>
</dbReference>
<dbReference type="InterPro" id="IPR035985">
    <property type="entry name" value="Ubiquitin-activating_enz"/>
</dbReference>
<organism evidence="2 3">
    <name type="scientific">Salinisphaera dokdonensis CL-ES53</name>
    <dbReference type="NCBI Taxonomy" id="1304272"/>
    <lineage>
        <taxon>Bacteria</taxon>
        <taxon>Pseudomonadati</taxon>
        <taxon>Pseudomonadota</taxon>
        <taxon>Gammaproteobacteria</taxon>
        <taxon>Salinisphaerales</taxon>
        <taxon>Salinisphaeraceae</taxon>
        <taxon>Salinisphaera</taxon>
    </lineage>
</organism>
<dbReference type="CDD" id="cd00158">
    <property type="entry name" value="RHOD"/>
    <property type="match status" value="1"/>
</dbReference>
<dbReference type="Pfam" id="PF00899">
    <property type="entry name" value="ThiF"/>
    <property type="match status" value="1"/>
</dbReference>
<dbReference type="PROSITE" id="PS50206">
    <property type="entry name" value="RHODANESE_3"/>
    <property type="match status" value="1"/>
</dbReference>
<dbReference type="NCBIfam" id="NF004281">
    <property type="entry name" value="PRK05690.1"/>
    <property type="match status" value="1"/>
</dbReference>
<comment type="caution">
    <text evidence="2">The sequence shown here is derived from an EMBL/GenBank/DDBJ whole genome shotgun (WGS) entry which is preliminary data.</text>
</comment>
<feature type="domain" description="Rhodanese" evidence="1">
    <location>
        <begin position="26"/>
        <end position="116"/>
    </location>
</feature>
<dbReference type="Pfam" id="PF00581">
    <property type="entry name" value="Rhodanese"/>
    <property type="match status" value="1"/>
</dbReference>
<dbReference type="SMART" id="SM00450">
    <property type="entry name" value="RHOD"/>
    <property type="match status" value="1"/>
</dbReference>
<dbReference type="NCBIfam" id="NF006444">
    <property type="entry name" value="PRK08762.1"/>
    <property type="match status" value="1"/>
</dbReference>
<reference evidence="2 3" key="1">
    <citation type="submission" date="2013-03" db="EMBL/GenBank/DDBJ databases">
        <title>Salinisphaera dokdonensis CL-ES53 Genome Sequencing.</title>
        <authorList>
            <person name="Li C."/>
            <person name="Lai Q."/>
            <person name="Shao Z."/>
        </authorList>
    </citation>
    <scope>NUCLEOTIDE SEQUENCE [LARGE SCALE GENOMIC DNA]</scope>
    <source>
        <strain evidence="2 3">CL-ES53</strain>
    </source>
</reference>
<dbReference type="PANTHER" id="PTHR10953">
    <property type="entry name" value="UBIQUITIN-ACTIVATING ENZYME E1"/>
    <property type="match status" value="1"/>
</dbReference>
<dbReference type="Gene3D" id="3.40.50.720">
    <property type="entry name" value="NAD(P)-binding Rossmann-like Domain"/>
    <property type="match status" value="1"/>
</dbReference>
<dbReference type="InterPro" id="IPR045886">
    <property type="entry name" value="ThiF/MoeB/HesA"/>
</dbReference>
<dbReference type="RefSeq" id="WP_353109508.1">
    <property type="nucleotide sequence ID" value="NZ_APND01000001.1"/>
</dbReference>
<accession>A0ABV2AXR1</accession>
<dbReference type="SUPFAM" id="SSF69572">
    <property type="entry name" value="Activating enzymes of the ubiquitin-like proteins"/>
    <property type="match status" value="1"/>
</dbReference>
<dbReference type="InterPro" id="IPR036873">
    <property type="entry name" value="Rhodanese-like_dom_sf"/>
</dbReference>
<name>A0ABV2AXR1_9GAMM</name>
<evidence type="ECO:0000313" key="2">
    <source>
        <dbReference type="EMBL" id="MES1928435.1"/>
    </source>
</evidence>
<dbReference type="SUPFAM" id="SSF52821">
    <property type="entry name" value="Rhodanese/Cell cycle control phosphatase"/>
    <property type="match status" value="1"/>
</dbReference>
<dbReference type="PANTHER" id="PTHR10953:SF102">
    <property type="entry name" value="ADENYLYLTRANSFERASE AND SULFURTRANSFERASE MOCS3"/>
    <property type="match status" value="1"/>
</dbReference>
<protein>
    <submittedName>
        <fullName evidence="2">Molybdopterin biosynthesis protein MoeB</fullName>
    </submittedName>
</protein>
<evidence type="ECO:0000259" key="1">
    <source>
        <dbReference type="PROSITE" id="PS50206"/>
    </source>
</evidence>
<keyword evidence="3" id="KW-1185">Reference proteome</keyword>